<dbReference type="EMBL" id="KL584706">
    <property type="protein sequence ID" value="KEQ74833.1"/>
    <property type="molecule type" value="Genomic_DNA"/>
</dbReference>
<gene>
    <name evidence="2" type="ORF">M436DRAFT_80295</name>
</gene>
<evidence type="ECO:0000313" key="3">
    <source>
        <dbReference type="Proteomes" id="UP000027730"/>
    </source>
</evidence>
<dbReference type="STRING" id="1043004.A0A074WNW0"/>
<keyword evidence="3" id="KW-1185">Reference proteome</keyword>
<sequence>MPQSPPLTGLRVLEFAGLAPGPFAGLLLADWGASVLRIDRAVAGAHTNNPPPPTSDLLTRHKSSIAVDIKSKAGISLILSLIPNVDILIDPFRPGVLEKAGLSPEKVLLKLNPRLIVARMTGFRRDGKYASMAGHDINYLAVSGVLSQLGRKHDTPYPPANVLGDFGGGGLVCFLGIVMAVLQRQSSGMGQVVEANMVDGAAYLGVMPRFARKTPVWDRPRGENLLDGGCPYYDTYECRDGGFMAVGALEPQFFAQLLKGLGIRASDLPGKREDRSTWPALRDLFTATFKSKSRAEWEKIFDDTDACCTPVLTQDELEDNGYDQRPIVTLKDSPGKAISEGDADTRPVCEGQGIGVEGNGWQSKGLAPGVGGEEVLARWMGWRRGRQYDVVGGGVVKLDTGSKL</sequence>
<protein>
    <submittedName>
        <fullName evidence="2">CoA-transferase family III</fullName>
    </submittedName>
</protein>
<keyword evidence="2" id="KW-0808">Transferase</keyword>
<dbReference type="RefSeq" id="XP_013429317.1">
    <property type="nucleotide sequence ID" value="XM_013573863.1"/>
</dbReference>
<dbReference type="Gene3D" id="3.40.50.10540">
    <property type="entry name" value="Crotonobetainyl-coa:carnitine coa-transferase, domain 1"/>
    <property type="match status" value="1"/>
</dbReference>
<dbReference type="Proteomes" id="UP000027730">
    <property type="component" value="Unassembled WGS sequence"/>
</dbReference>
<dbReference type="GeneID" id="25416596"/>
<evidence type="ECO:0000256" key="1">
    <source>
        <dbReference type="ARBA" id="ARBA00008383"/>
    </source>
</evidence>
<dbReference type="InterPro" id="IPR050509">
    <property type="entry name" value="CoA-transferase_III"/>
</dbReference>
<dbReference type="GO" id="GO:0016740">
    <property type="term" value="F:transferase activity"/>
    <property type="evidence" value="ECO:0007669"/>
    <property type="project" value="UniProtKB-KW"/>
</dbReference>
<dbReference type="AlphaFoldDB" id="A0A074WNW0"/>
<reference evidence="2 3" key="1">
    <citation type="journal article" date="2014" name="BMC Genomics">
        <title>Genome sequencing of four Aureobasidium pullulans varieties: biotechnological potential, stress tolerance, and description of new species.</title>
        <authorList>
            <person name="Gostin Ar C."/>
            <person name="Ohm R.A."/>
            <person name="Kogej T."/>
            <person name="Sonjak S."/>
            <person name="Turk M."/>
            <person name="Zajc J."/>
            <person name="Zalar P."/>
            <person name="Grube M."/>
            <person name="Sun H."/>
            <person name="Han J."/>
            <person name="Sharma A."/>
            <person name="Chiniquy J."/>
            <person name="Ngan C.Y."/>
            <person name="Lipzen A."/>
            <person name="Barry K."/>
            <person name="Grigoriev I.V."/>
            <person name="Gunde-Cimerman N."/>
        </authorList>
    </citation>
    <scope>NUCLEOTIDE SEQUENCE [LARGE SCALE GENOMIC DNA]</scope>
    <source>
        <strain evidence="2 3">CBS 147.97</strain>
    </source>
</reference>
<dbReference type="PANTHER" id="PTHR48228">
    <property type="entry name" value="SUCCINYL-COA--D-CITRAMALATE COA-TRANSFERASE"/>
    <property type="match status" value="1"/>
</dbReference>
<evidence type="ECO:0000313" key="2">
    <source>
        <dbReference type="EMBL" id="KEQ74833.1"/>
    </source>
</evidence>
<dbReference type="InterPro" id="IPR023606">
    <property type="entry name" value="CoA-Trfase_III_dom_1_sf"/>
</dbReference>
<dbReference type="PANTHER" id="PTHR48228:SF5">
    <property type="entry name" value="ALPHA-METHYLACYL-COA RACEMASE"/>
    <property type="match status" value="1"/>
</dbReference>
<proteinExistence type="inferred from homology"/>
<dbReference type="Pfam" id="PF02515">
    <property type="entry name" value="CoA_transf_3"/>
    <property type="match status" value="1"/>
</dbReference>
<comment type="similarity">
    <text evidence="1">Belongs to the CoA-transferase III family.</text>
</comment>
<dbReference type="Gene3D" id="3.30.1540.10">
    <property type="entry name" value="formyl-coa transferase, domain 3"/>
    <property type="match status" value="1"/>
</dbReference>
<dbReference type="InterPro" id="IPR044855">
    <property type="entry name" value="CoA-Trfase_III_dom3_sf"/>
</dbReference>
<dbReference type="OrthoDB" id="16747at2759"/>
<accession>A0A074WNW0</accession>
<organism evidence="2 3">
    <name type="scientific">Aureobasidium namibiae CBS 147.97</name>
    <dbReference type="NCBI Taxonomy" id="1043004"/>
    <lineage>
        <taxon>Eukaryota</taxon>
        <taxon>Fungi</taxon>
        <taxon>Dikarya</taxon>
        <taxon>Ascomycota</taxon>
        <taxon>Pezizomycotina</taxon>
        <taxon>Dothideomycetes</taxon>
        <taxon>Dothideomycetidae</taxon>
        <taxon>Dothideales</taxon>
        <taxon>Saccotheciaceae</taxon>
        <taxon>Aureobasidium</taxon>
    </lineage>
</organism>
<dbReference type="SUPFAM" id="SSF89796">
    <property type="entry name" value="CoA-transferase family III (CaiB/BaiF)"/>
    <property type="match status" value="1"/>
</dbReference>
<dbReference type="InterPro" id="IPR003673">
    <property type="entry name" value="CoA-Trfase_fam_III"/>
</dbReference>
<name>A0A074WNW0_9PEZI</name>
<dbReference type="HOGENOM" id="CLU_033975_5_0_1"/>